<keyword evidence="2" id="KW-0472">Membrane</keyword>
<accession>A0A7R9ZLH6</accession>
<dbReference type="AlphaFoldDB" id="A0A7R9ZLH6"/>
<evidence type="ECO:0000256" key="2">
    <source>
        <dbReference type="SAM" id="Phobius"/>
    </source>
</evidence>
<feature type="transmembrane region" description="Helical" evidence="2">
    <location>
        <begin position="12"/>
        <end position="30"/>
    </location>
</feature>
<feature type="compositionally biased region" description="Basic and acidic residues" evidence="1">
    <location>
        <begin position="166"/>
        <end position="175"/>
    </location>
</feature>
<evidence type="ECO:0000256" key="1">
    <source>
        <dbReference type="SAM" id="MobiDB-lite"/>
    </source>
</evidence>
<keyword evidence="2" id="KW-0812">Transmembrane</keyword>
<dbReference type="EMBL" id="HBEF01004834">
    <property type="protein sequence ID" value="CAD8330883.1"/>
    <property type="molecule type" value="Transcribed_RNA"/>
</dbReference>
<reference evidence="3" key="1">
    <citation type="submission" date="2021-01" db="EMBL/GenBank/DDBJ databases">
        <authorList>
            <person name="Corre E."/>
            <person name="Pelletier E."/>
            <person name="Niang G."/>
            <person name="Scheremetjew M."/>
            <person name="Finn R."/>
            <person name="Kale V."/>
            <person name="Holt S."/>
            <person name="Cochrane G."/>
            <person name="Meng A."/>
            <person name="Brown T."/>
            <person name="Cohen L."/>
        </authorList>
    </citation>
    <scope>NUCLEOTIDE SEQUENCE</scope>
    <source>
        <strain evidence="3">CCMP3328</strain>
    </source>
</reference>
<evidence type="ECO:0000313" key="3">
    <source>
        <dbReference type="EMBL" id="CAD8330883.1"/>
    </source>
</evidence>
<organism evidence="3">
    <name type="scientific">Craspedostauros australis</name>
    <dbReference type="NCBI Taxonomy" id="1486917"/>
    <lineage>
        <taxon>Eukaryota</taxon>
        <taxon>Sar</taxon>
        <taxon>Stramenopiles</taxon>
        <taxon>Ochrophyta</taxon>
        <taxon>Bacillariophyta</taxon>
        <taxon>Bacillariophyceae</taxon>
        <taxon>Bacillariophycidae</taxon>
        <taxon>Naviculales</taxon>
        <taxon>Naviculaceae</taxon>
        <taxon>Craspedostauros</taxon>
    </lineage>
</organism>
<feature type="transmembrane region" description="Helical" evidence="2">
    <location>
        <begin position="193"/>
        <end position="213"/>
    </location>
</feature>
<gene>
    <name evidence="3" type="ORF">CAUS1442_LOCUS2982</name>
</gene>
<sequence length="216" mass="23802">MKRAPVSISIQPQMLAYGVILAGVCGLTYYNERKKDSDELETTVQSTYRGDLRDIRSKNTHMYSRIRGKDDQIEGVMNTLVWNGNAGMPAGRIGKLGPSPQNPNVKAPVVEGEGDESASSSADSDDSSSSDSDDSMDVSAGTPEVSDRKLRKRERKRRRRERRKKRQEEEARRQKEIEELTAARAKSHLQQNVLTAAAVGAIALAAATVLTGSRRQ</sequence>
<feature type="compositionally biased region" description="Basic residues" evidence="1">
    <location>
        <begin position="149"/>
        <end position="165"/>
    </location>
</feature>
<keyword evidence="2" id="KW-1133">Transmembrane helix</keyword>
<feature type="region of interest" description="Disordered" evidence="1">
    <location>
        <begin position="92"/>
        <end position="175"/>
    </location>
</feature>
<proteinExistence type="predicted"/>
<protein>
    <submittedName>
        <fullName evidence="3">Uncharacterized protein</fullName>
    </submittedName>
</protein>
<name>A0A7R9ZLH6_9STRA</name>
<feature type="compositionally biased region" description="Acidic residues" evidence="1">
    <location>
        <begin position="123"/>
        <end position="136"/>
    </location>
</feature>